<dbReference type="PANTHER" id="PTHR12785:SF6">
    <property type="entry name" value="SPLICING FACTOR 3B SUBUNIT 2"/>
    <property type="match status" value="1"/>
</dbReference>
<proteinExistence type="predicted"/>
<dbReference type="Pfam" id="PF04037">
    <property type="entry name" value="DUF382"/>
    <property type="match status" value="1"/>
</dbReference>
<keyword evidence="4" id="KW-1185">Reference proteome</keyword>
<dbReference type="InterPro" id="IPR007180">
    <property type="entry name" value="DUF382"/>
</dbReference>
<dbReference type="OrthoDB" id="10260794at2759"/>
<reference evidence="3" key="1">
    <citation type="submission" date="2020-08" db="EMBL/GenBank/DDBJ databases">
        <title>Multicomponent nature underlies the extraordinary mechanical properties of spider dragline silk.</title>
        <authorList>
            <person name="Kono N."/>
            <person name="Nakamura H."/>
            <person name="Mori M."/>
            <person name="Yoshida Y."/>
            <person name="Ohtoshi R."/>
            <person name="Malay A.D."/>
            <person name="Moran D.A.P."/>
            <person name="Tomita M."/>
            <person name="Numata K."/>
            <person name="Arakawa K."/>
        </authorList>
    </citation>
    <scope>NUCLEOTIDE SEQUENCE</scope>
</reference>
<feature type="domain" description="DUF382" evidence="2">
    <location>
        <begin position="149"/>
        <end position="202"/>
    </location>
</feature>
<evidence type="ECO:0000259" key="2">
    <source>
        <dbReference type="Pfam" id="PF04037"/>
    </source>
</evidence>
<dbReference type="GO" id="GO:0005689">
    <property type="term" value="C:U12-type spliceosomal complex"/>
    <property type="evidence" value="ECO:0007669"/>
    <property type="project" value="TreeGrafter"/>
</dbReference>
<evidence type="ECO:0000313" key="4">
    <source>
        <dbReference type="Proteomes" id="UP000886998"/>
    </source>
</evidence>
<evidence type="ECO:0000256" key="1">
    <source>
        <dbReference type="SAM" id="MobiDB-lite"/>
    </source>
</evidence>
<feature type="region of interest" description="Disordered" evidence="1">
    <location>
        <begin position="81"/>
        <end position="133"/>
    </location>
</feature>
<dbReference type="InterPro" id="IPR052584">
    <property type="entry name" value="U2_snRNP_Complex_Component"/>
</dbReference>
<name>A0A8X6YFB7_9ARAC</name>
<protein>
    <recommendedName>
        <fullName evidence="2">DUF382 domain-containing protein</fullName>
    </recommendedName>
</protein>
<dbReference type="AlphaFoldDB" id="A0A8X6YFB7"/>
<accession>A0A8X6YFB7</accession>
<organism evidence="3 4">
    <name type="scientific">Trichonephila inaurata madagascariensis</name>
    <dbReference type="NCBI Taxonomy" id="2747483"/>
    <lineage>
        <taxon>Eukaryota</taxon>
        <taxon>Metazoa</taxon>
        <taxon>Ecdysozoa</taxon>
        <taxon>Arthropoda</taxon>
        <taxon>Chelicerata</taxon>
        <taxon>Arachnida</taxon>
        <taxon>Araneae</taxon>
        <taxon>Araneomorphae</taxon>
        <taxon>Entelegynae</taxon>
        <taxon>Araneoidea</taxon>
        <taxon>Nephilidae</taxon>
        <taxon>Trichonephila</taxon>
        <taxon>Trichonephila inaurata</taxon>
    </lineage>
</organism>
<dbReference type="Proteomes" id="UP000886998">
    <property type="component" value="Unassembled WGS sequence"/>
</dbReference>
<dbReference type="PANTHER" id="PTHR12785">
    <property type="entry name" value="SPLICING FACTOR 3B"/>
    <property type="match status" value="1"/>
</dbReference>
<dbReference type="EMBL" id="BMAV01018534">
    <property type="protein sequence ID" value="GFY70962.1"/>
    <property type="molecule type" value="Genomic_DNA"/>
</dbReference>
<gene>
    <name evidence="3" type="primary">NCL1_30863</name>
    <name evidence="3" type="ORF">TNIN_239621</name>
</gene>
<comment type="caution">
    <text evidence="3">The sequence shown here is derived from an EMBL/GenBank/DDBJ whole genome shotgun (WGS) entry which is preliminary data.</text>
</comment>
<sequence>MRLKKERWLVKKQMRHVQEKHKISMNTEEQKCLPEERCKRMNEQNQLLNEEQERLSDEDMEVPQAIEKVLALRSEQVQMLSADPDAVAQPVTVEEEKNSSRDSSNVPSIFSKDETKERVDSDDDKIEEETPKLPKKLKELSRMTVVKSQQKVNSKASSNIVLVPQHWSFKRKHSQDKDGIEKLAWKLPDFIKRTGVMKIRDDHR</sequence>
<evidence type="ECO:0000313" key="3">
    <source>
        <dbReference type="EMBL" id="GFY70962.1"/>
    </source>
</evidence>